<dbReference type="InterPro" id="IPR001173">
    <property type="entry name" value="Glyco_trans_2-like"/>
</dbReference>
<reference evidence="5" key="1">
    <citation type="submission" date="2022-07" db="EMBL/GenBank/DDBJ databases">
        <authorList>
            <person name="Otstavnykh N."/>
            <person name="Isaeva M."/>
            <person name="Bystritskaya E."/>
        </authorList>
    </citation>
    <scope>NUCLEOTIDE SEQUENCE</scope>
    <source>
        <strain evidence="5">KCTC 52189</strain>
    </source>
</reference>
<dbReference type="Proteomes" id="UP001226762">
    <property type="component" value="Unassembled WGS sequence"/>
</dbReference>
<evidence type="ECO:0000256" key="2">
    <source>
        <dbReference type="ARBA" id="ARBA00022676"/>
    </source>
</evidence>
<dbReference type="RefSeq" id="WP_306734931.1">
    <property type="nucleotide sequence ID" value="NZ_JANHAX010000002.1"/>
</dbReference>
<dbReference type="Pfam" id="PF00535">
    <property type="entry name" value="Glycos_transf_2"/>
    <property type="match status" value="1"/>
</dbReference>
<dbReference type="Gene3D" id="3.90.550.10">
    <property type="entry name" value="Spore Coat Polysaccharide Biosynthesis Protein SpsA, Chain A"/>
    <property type="match status" value="1"/>
</dbReference>
<dbReference type="CDD" id="cd00761">
    <property type="entry name" value="Glyco_tranf_GTA_type"/>
    <property type="match status" value="1"/>
</dbReference>
<keyword evidence="2 5" id="KW-0328">Glycosyltransferase</keyword>
<dbReference type="SUPFAM" id="SSF53448">
    <property type="entry name" value="Nucleotide-diphospho-sugar transferases"/>
    <property type="match status" value="1"/>
</dbReference>
<comment type="caution">
    <text evidence="5">The sequence shown here is derived from an EMBL/GenBank/DDBJ whole genome shotgun (WGS) entry which is preliminary data.</text>
</comment>
<sequence>MNTTVITEPAPDIAVIIPHYNDVERLERCLTALMQNDIAGAEVLVIDNNSPDPPDRLHDLFPKVRFLNELEKGAGPARNRGVAASRAPFLAFIDADCVPGHDWLATARRVAKRADLIGGRVDVFDETPPPRSGAQAFEKVFAFNFKRYIEVQGISGAGNLVTSRAVFDDVGPFRTVVSEDTDWTRRAVAKGYRLEYADDLVASHPSRADWPALRSKWRRLMQESFALALTTHPAPMARIRWGLKALAMPASALVHLPKILASPKLDSFGERLRGALTLVHLRTLRMVWMLRQALGRAI</sequence>
<feature type="domain" description="Glycosyltransferase 2-like" evidence="4">
    <location>
        <begin position="15"/>
        <end position="148"/>
    </location>
</feature>
<name>A0AAE4B4R6_9RHOB</name>
<dbReference type="PANTHER" id="PTHR43179">
    <property type="entry name" value="RHAMNOSYLTRANSFERASE WBBL"/>
    <property type="match status" value="1"/>
</dbReference>
<dbReference type="InterPro" id="IPR029044">
    <property type="entry name" value="Nucleotide-diphossugar_trans"/>
</dbReference>
<reference evidence="5" key="2">
    <citation type="submission" date="2023-02" db="EMBL/GenBank/DDBJ databases">
        <title>'Rhodoalgimonas zhirmunskyi' gen. nov., isolated from a red alga.</title>
        <authorList>
            <person name="Nedashkovskaya O.I."/>
            <person name="Otstavnykh N.Y."/>
            <person name="Bystritskaya E.P."/>
            <person name="Balabanova L.A."/>
            <person name="Isaeva M.P."/>
        </authorList>
    </citation>
    <scope>NUCLEOTIDE SEQUENCE</scope>
    <source>
        <strain evidence="5">KCTC 52189</strain>
    </source>
</reference>
<evidence type="ECO:0000259" key="4">
    <source>
        <dbReference type="Pfam" id="PF00535"/>
    </source>
</evidence>
<dbReference type="EMBL" id="JANHAX010000002">
    <property type="protein sequence ID" value="MDQ2089659.1"/>
    <property type="molecule type" value="Genomic_DNA"/>
</dbReference>
<evidence type="ECO:0000256" key="3">
    <source>
        <dbReference type="ARBA" id="ARBA00022679"/>
    </source>
</evidence>
<dbReference type="EC" id="2.4.-.-" evidence="5"/>
<keyword evidence="3 5" id="KW-0808">Transferase</keyword>
<comment type="similarity">
    <text evidence="1">Belongs to the glycosyltransferase 2 family.</text>
</comment>
<dbReference type="AlphaFoldDB" id="A0AAE4B4R6"/>
<evidence type="ECO:0000256" key="1">
    <source>
        <dbReference type="ARBA" id="ARBA00006739"/>
    </source>
</evidence>
<evidence type="ECO:0000313" key="6">
    <source>
        <dbReference type="Proteomes" id="UP001226762"/>
    </source>
</evidence>
<accession>A0AAE4B4R6</accession>
<dbReference type="PANTHER" id="PTHR43179:SF12">
    <property type="entry name" value="GALACTOFURANOSYLTRANSFERASE GLFT2"/>
    <property type="match status" value="1"/>
</dbReference>
<organism evidence="5 6">
    <name type="scientific">Marimonas arenosa</name>
    <dbReference type="NCBI Taxonomy" id="1795305"/>
    <lineage>
        <taxon>Bacteria</taxon>
        <taxon>Pseudomonadati</taxon>
        <taxon>Pseudomonadota</taxon>
        <taxon>Alphaproteobacteria</taxon>
        <taxon>Rhodobacterales</taxon>
        <taxon>Paracoccaceae</taxon>
        <taxon>Marimonas</taxon>
    </lineage>
</organism>
<protein>
    <submittedName>
        <fullName evidence="5">Glycosyltransferase</fullName>
        <ecNumber evidence="5">2.4.-.-</ecNumber>
    </submittedName>
</protein>
<evidence type="ECO:0000313" key="5">
    <source>
        <dbReference type="EMBL" id="MDQ2089659.1"/>
    </source>
</evidence>
<dbReference type="GO" id="GO:0016757">
    <property type="term" value="F:glycosyltransferase activity"/>
    <property type="evidence" value="ECO:0007669"/>
    <property type="project" value="UniProtKB-KW"/>
</dbReference>
<gene>
    <name evidence="5" type="ORF">NO357_07085</name>
</gene>
<keyword evidence="6" id="KW-1185">Reference proteome</keyword>
<proteinExistence type="inferred from homology"/>